<dbReference type="Gene3D" id="3.30.565.10">
    <property type="entry name" value="Histidine kinase-like ATPase, C-terminal domain"/>
    <property type="match status" value="1"/>
</dbReference>
<dbReference type="CDD" id="cd00082">
    <property type="entry name" value="HisKA"/>
    <property type="match status" value="1"/>
</dbReference>
<dbReference type="FunFam" id="3.30.565.10:FF:000049">
    <property type="entry name" value="Two-component sensor histidine kinase"/>
    <property type="match status" value="1"/>
</dbReference>
<dbReference type="GO" id="GO:0009927">
    <property type="term" value="F:histidine phosphotransfer kinase activity"/>
    <property type="evidence" value="ECO:0007669"/>
    <property type="project" value="TreeGrafter"/>
</dbReference>
<dbReference type="CDD" id="cd00156">
    <property type="entry name" value="REC"/>
    <property type="match status" value="1"/>
</dbReference>
<dbReference type="InterPro" id="IPR036097">
    <property type="entry name" value="HisK_dim/P_sf"/>
</dbReference>
<dbReference type="SMART" id="SM00387">
    <property type="entry name" value="HATPase_c"/>
    <property type="match status" value="1"/>
</dbReference>
<evidence type="ECO:0000256" key="6">
    <source>
        <dbReference type="PROSITE-ProRule" id="PRU00169"/>
    </source>
</evidence>
<keyword evidence="5" id="KW-0418">Kinase</keyword>
<comment type="catalytic activity">
    <reaction evidence="1">
        <text>ATP + protein L-histidine = ADP + protein N-phospho-L-histidine.</text>
        <dbReference type="EC" id="2.7.13.3"/>
    </reaction>
</comment>
<feature type="domain" description="Histidine kinase" evidence="8">
    <location>
        <begin position="233"/>
        <end position="447"/>
    </location>
</feature>
<dbReference type="Pfam" id="PF00512">
    <property type="entry name" value="HisKA"/>
    <property type="match status" value="1"/>
</dbReference>
<evidence type="ECO:0000256" key="1">
    <source>
        <dbReference type="ARBA" id="ARBA00000085"/>
    </source>
</evidence>
<dbReference type="InterPro" id="IPR005467">
    <property type="entry name" value="His_kinase_dom"/>
</dbReference>
<dbReference type="RefSeq" id="WP_199466516.1">
    <property type="nucleotide sequence ID" value="NZ_JAEMNX010000001.1"/>
</dbReference>
<evidence type="ECO:0000313" key="10">
    <source>
        <dbReference type="EMBL" id="MBJ7536456.1"/>
    </source>
</evidence>
<dbReference type="PRINTS" id="PR00344">
    <property type="entry name" value="BCTRLSENSOR"/>
</dbReference>
<evidence type="ECO:0000256" key="4">
    <source>
        <dbReference type="ARBA" id="ARBA00022679"/>
    </source>
</evidence>
<dbReference type="GO" id="GO:0005886">
    <property type="term" value="C:plasma membrane"/>
    <property type="evidence" value="ECO:0007669"/>
    <property type="project" value="TreeGrafter"/>
</dbReference>
<dbReference type="PANTHER" id="PTHR43047:SF9">
    <property type="entry name" value="HISTIDINE KINASE"/>
    <property type="match status" value="1"/>
</dbReference>
<dbReference type="SUPFAM" id="SSF47384">
    <property type="entry name" value="Homodimeric domain of signal transducing histidine kinase"/>
    <property type="match status" value="1"/>
</dbReference>
<feature type="transmembrane region" description="Helical" evidence="7">
    <location>
        <begin position="55"/>
        <end position="76"/>
    </location>
</feature>
<dbReference type="Pfam" id="PF02518">
    <property type="entry name" value="HATPase_c"/>
    <property type="match status" value="1"/>
</dbReference>
<dbReference type="InterPro" id="IPR003661">
    <property type="entry name" value="HisK_dim/P_dom"/>
</dbReference>
<keyword evidence="4" id="KW-0808">Transferase</keyword>
<reference evidence="10" key="1">
    <citation type="submission" date="2020-12" db="EMBL/GenBank/DDBJ databases">
        <title>Marinomonas arctica sp. nov., a psychrotolerant bacterium isolated from the Arctic.</title>
        <authorList>
            <person name="Zhang Y."/>
        </authorList>
    </citation>
    <scope>NUCLEOTIDE SEQUENCE</scope>
    <source>
        <strain evidence="10">C1424</strain>
    </source>
</reference>
<dbReference type="SMART" id="SM00388">
    <property type="entry name" value="HisKA"/>
    <property type="match status" value="1"/>
</dbReference>
<proteinExistence type="predicted"/>
<dbReference type="SUPFAM" id="SSF52172">
    <property type="entry name" value="CheY-like"/>
    <property type="match status" value="1"/>
</dbReference>
<keyword evidence="7" id="KW-0472">Membrane</keyword>
<dbReference type="PANTHER" id="PTHR43047">
    <property type="entry name" value="TWO-COMPONENT HISTIDINE PROTEIN KINASE"/>
    <property type="match status" value="1"/>
</dbReference>
<evidence type="ECO:0000256" key="3">
    <source>
        <dbReference type="ARBA" id="ARBA00022553"/>
    </source>
</evidence>
<dbReference type="Proteomes" id="UP000628710">
    <property type="component" value="Unassembled WGS sequence"/>
</dbReference>
<evidence type="ECO:0000259" key="8">
    <source>
        <dbReference type="PROSITE" id="PS50109"/>
    </source>
</evidence>
<dbReference type="SMART" id="SM00448">
    <property type="entry name" value="REC"/>
    <property type="match status" value="1"/>
</dbReference>
<keyword evidence="7" id="KW-0812">Transmembrane</keyword>
<sequence length="597" mass="66994">MNSDSADTHDKTAKREEKIRAEQARLFFRQLPLSTIVGYIAAIIYTISFRQETDNLVLLSLLVFLSITTAVSLWLYRCFKQHELDNKKTVQLCQYNVVVLFFSALVWSILLCWVYDPNVPQNAYFIMFSCIGFLVGAAPLLSNFSPSYLVYAPTFSTPLILTWVTGDNTQYQMIGVLVFAVLILMLFFSYWLNRTWRNSINLQFDNLDLVESLQIQKNAADQANMAKSKFLAAASHDLRQPLHALSLFTAVLDEAVEQPKIRHVVGQITMSVKALESLFNALLDISKLDAGVLKPEKKPFELQAMFTKLANDYGAQAREKGIDLVWPRCSHTLFTDANLLEQILRNYISNAIRYTNSGRVEISCDSDDSTSIKINVTDTGMGISKQEQQAIFDEFYQLGNPERERSKGLGLGLAIVQRTANLLGHPISVQSTFGKGSTFSIRVSRSTAKATADIPPLDSHININPVGTIKPVILVIDDEMSVRQGTQALLELWGCEVLTASDKAEALTKLKQENQIPDGIIADYRLREQQTGVDAIYAIHKECNQEMPALIITGDIDSNRLLEINKSGFQVLHKPVATLKLRTFIDHIRIQQNAFQA</sequence>
<accession>A0A934N4X2</accession>
<name>A0A934N4X2_9GAMM</name>
<dbReference type="SUPFAM" id="SSF55874">
    <property type="entry name" value="ATPase domain of HSP90 chaperone/DNA topoisomerase II/histidine kinase"/>
    <property type="match status" value="1"/>
</dbReference>
<keyword evidence="7" id="KW-1133">Transmembrane helix</keyword>
<dbReference type="InterPro" id="IPR003594">
    <property type="entry name" value="HATPase_dom"/>
</dbReference>
<feature type="modified residue" description="4-aspartylphosphate" evidence="6">
    <location>
        <position position="523"/>
    </location>
</feature>
<keyword evidence="3 6" id="KW-0597">Phosphoprotein</keyword>
<dbReference type="Pfam" id="PF00072">
    <property type="entry name" value="Response_reg"/>
    <property type="match status" value="1"/>
</dbReference>
<dbReference type="AlphaFoldDB" id="A0A934N4X2"/>
<organism evidence="10 11">
    <name type="scientific">Marinomonas transparens</name>
    <dbReference type="NCBI Taxonomy" id="2795388"/>
    <lineage>
        <taxon>Bacteria</taxon>
        <taxon>Pseudomonadati</taxon>
        <taxon>Pseudomonadota</taxon>
        <taxon>Gammaproteobacteria</taxon>
        <taxon>Oceanospirillales</taxon>
        <taxon>Oceanospirillaceae</taxon>
        <taxon>Marinomonas</taxon>
    </lineage>
</organism>
<dbReference type="PROSITE" id="PS50110">
    <property type="entry name" value="RESPONSE_REGULATORY"/>
    <property type="match status" value="1"/>
</dbReference>
<dbReference type="Gene3D" id="3.40.50.2300">
    <property type="match status" value="1"/>
</dbReference>
<dbReference type="PROSITE" id="PS50109">
    <property type="entry name" value="HIS_KIN"/>
    <property type="match status" value="1"/>
</dbReference>
<evidence type="ECO:0000256" key="2">
    <source>
        <dbReference type="ARBA" id="ARBA00012438"/>
    </source>
</evidence>
<dbReference type="InterPro" id="IPR004358">
    <property type="entry name" value="Sig_transdc_His_kin-like_C"/>
</dbReference>
<feature type="domain" description="Response regulatory" evidence="9">
    <location>
        <begin position="472"/>
        <end position="589"/>
    </location>
</feature>
<feature type="transmembrane region" description="Helical" evidence="7">
    <location>
        <begin position="97"/>
        <end position="116"/>
    </location>
</feature>
<comment type="caution">
    <text evidence="10">The sequence shown here is derived from an EMBL/GenBank/DDBJ whole genome shotgun (WGS) entry which is preliminary data.</text>
</comment>
<protein>
    <recommendedName>
        <fullName evidence="2">histidine kinase</fullName>
        <ecNumber evidence="2">2.7.13.3</ecNumber>
    </recommendedName>
</protein>
<dbReference type="InterPro" id="IPR001789">
    <property type="entry name" value="Sig_transdc_resp-reg_receiver"/>
</dbReference>
<dbReference type="InterPro" id="IPR011006">
    <property type="entry name" value="CheY-like_superfamily"/>
</dbReference>
<feature type="transmembrane region" description="Helical" evidence="7">
    <location>
        <begin position="148"/>
        <end position="165"/>
    </location>
</feature>
<feature type="transmembrane region" description="Helical" evidence="7">
    <location>
        <begin position="171"/>
        <end position="192"/>
    </location>
</feature>
<dbReference type="EMBL" id="JAEMNX010000001">
    <property type="protein sequence ID" value="MBJ7536456.1"/>
    <property type="molecule type" value="Genomic_DNA"/>
</dbReference>
<evidence type="ECO:0000256" key="5">
    <source>
        <dbReference type="ARBA" id="ARBA00022777"/>
    </source>
</evidence>
<feature type="transmembrane region" description="Helical" evidence="7">
    <location>
        <begin position="122"/>
        <end position="141"/>
    </location>
</feature>
<dbReference type="InterPro" id="IPR036890">
    <property type="entry name" value="HATPase_C_sf"/>
</dbReference>
<dbReference type="GO" id="GO:0000155">
    <property type="term" value="F:phosphorelay sensor kinase activity"/>
    <property type="evidence" value="ECO:0007669"/>
    <property type="project" value="InterPro"/>
</dbReference>
<dbReference type="EC" id="2.7.13.3" evidence="2"/>
<dbReference type="Gene3D" id="1.10.287.130">
    <property type="match status" value="1"/>
</dbReference>
<evidence type="ECO:0000259" key="9">
    <source>
        <dbReference type="PROSITE" id="PS50110"/>
    </source>
</evidence>
<evidence type="ECO:0000256" key="7">
    <source>
        <dbReference type="SAM" id="Phobius"/>
    </source>
</evidence>
<keyword evidence="11" id="KW-1185">Reference proteome</keyword>
<evidence type="ECO:0000313" key="11">
    <source>
        <dbReference type="Proteomes" id="UP000628710"/>
    </source>
</evidence>
<feature type="transmembrane region" description="Helical" evidence="7">
    <location>
        <begin position="26"/>
        <end position="49"/>
    </location>
</feature>
<gene>
    <name evidence="10" type="ORF">I8J31_02035</name>
</gene>